<evidence type="ECO:0000313" key="7">
    <source>
        <dbReference type="Proteomes" id="UP000754644"/>
    </source>
</evidence>
<dbReference type="InterPro" id="IPR008240">
    <property type="entry name" value="Chorismate_mutase_periplasmic"/>
</dbReference>
<dbReference type="InterPro" id="IPR001638">
    <property type="entry name" value="Solute-binding_3/MltF_N"/>
</dbReference>
<dbReference type="SMART" id="SM00062">
    <property type="entry name" value="PBPb"/>
    <property type="match status" value="1"/>
</dbReference>
<dbReference type="SUPFAM" id="SSF48600">
    <property type="entry name" value="Chorismate mutase II"/>
    <property type="match status" value="1"/>
</dbReference>
<dbReference type="InterPro" id="IPR036263">
    <property type="entry name" value="Chorismate_II_sf"/>
</dbReference>
<dbReference type="PANTHER" id="PTHR35936">
    <property type="entry name" value="MEMBRANE-BOUND LYTIC MUREIN TRANSGLYCOSYLASE F"/>
    <property type="match status" value="1"/>
</dbReference>
<evidence type="ECO:0000259" key="5">
    <source>
        <dbReference type="PROSITE" id="PS51168"/>
    </source>
</evidence>
<dbReference type="Pfam" id="PF00497">
    <property type="entry name" value="SBP_bac_3"/>
    <property type="match status" value="1"/>
</dbReference>
<reference evidence="6" key="1">
    <citation type="submission" date="2020-05" db="EMBL/GenBank/DDBJ databases">
        <title>Sulfur intermediates as new biogeochemical hubs in an aquatic model microbial ecosystem.</title>
        <authorList>
            <person name="Vigneron A."/>
        </authorList>
    </citation>
    <scope>NUCLEOTIDE SEQUENCE</scope>
    <source>
        <strain evidence="6">Bin.250</strain>
    </source>
</reference>
<dbReference type="PROSITE" id="PS51168">
    <property type="entry name" value="CHORISMATE_MUT_2"/>
    <property type="match status" value="1"/>
</dbReference>
<dbReference type="GO" id="GO:0046417">
    <property type="term" value="P:chorismate metabolic process"/>
    <property type="evidence" value="ECO:0007669"/>
    <property type="project" value="InterPro"/>
</dbReference>
<dbReference type="EMBL" id="JABMOJ010000240">
    <property type="protein sequence ID" value="NQV64990.1"/>
    <property type="molecule type" value="Genomic_DNA"/>
</dbReference>
<dbReference type="EC" id="5.4.99.5" evidence="2"/>
<dbReference type="Proteomes" id="UP000754644">
    <property type="component" value="Unassembled WGS sequence"/>
</dbReference>
<dbReference type="AlphaFoldDB" id="A0A972VZ52"/>
<dbReference type="NCBIfam" id="TIGR01806">
    <property type="entry name" value="CM_mono2"/>
    <property type="match status" value="1"/>
</dbReference>
<evidence type="ECO:0000256" key="2">
    <source>
        <dbReference type="ARBA" id="ARBA00012404"/>
    </source>
</evidence>
<organism evidence="6 7">
    <name type="scientific">SAR86 cluster bacterium</name>
    <dbReference type="NCBI Taxonomy" id="2030880"/>
    <lineage>
        <taxon>Bacteria</taxon>
        <taxon>Pseudomonadati</taxon>
        <taxon>Pseudomonadota</taxon>
        <taxon>Gammaproteobacteria</taxon>
        <taxon>SAR86 cluster</taxon>
    </lineage>
</organism>
<comment type="caution">
    <text evidence="6">The sequence shown here is derived from an EMBL/GenBank/DDBJ whole genome shotgun (WGS) entry which is preliminary data.</text>
</comment>
<evidence type="ECO:0000313" key="6">
    <source>
        <dbReference type="EMBL" id="NQV64990.1"/>
    </source>
</evidence>
<dbReference type="Gene3D" id="1.20.59.10">
    <property type="entry name" value="Chorismate mutase"/>
    <property type="match status" value="1"/>
</dbReference>
<feature type="chain" id="PRO_5037501446" description="chorismate mutase" evidence="4">
    <location>
        <begin position="26"/>
        <end position="420"/>
    </location>
</feature>
<dbReference type="Gene3D" id="3.40.190.10">
    <property type="entry name" value="Periplasmic binding protein-like II"/>
    <property type="match status" value="2"/>
</dbReference>
<dbReference type="SMART" id="SM00830">
    <property type="entry name" value="CM_2"/>
    <property type="match status" value="1"/>
</dbReference>
<keyword evidence="6" id="KW-0413">Isomerase</keyword>
<feature type="domain" description="Chorismate mutase" evidence="5">
    <location>
        <begin position="19"/>
        <end position="111"/>
    </location>
</feature>
<proteinExistence type="inferred from homology"/>
<evidence type="ECO:0000256" key="1">
    <source>
        <dbReference type="ARBA" id="ARBA00010333"/>
    </source>
</evidence>
<protein>
    <recommendedName>
        <fullName evidence="2">chorismate mutase</fullName>
        <ecNumber evidence="2">5.4.99.5</ecNumber>
    </recommendedName>
</protein>
<evidence type="ECO:0000256" key="3">
    <source>
        <dbReference type="ARBA" id="ARBA00022729"/>
    </source>
</evidence>
<dbReference type="GO" id="GO:0004106">
    <property type="term" value="F:chorismate mutase activity"/>
    <property type="evidence" value="ECO:0007669"/>
    <property type="project" value="UniProtKB-EC"/>
</dbReference>
<keyword evidence="3 4" id="KW-0732">Signal</keyword>
<dbReference type="InterPro" id="IPR036979">
    <property type="entry name" value="CM_dom_sf"/>
</dbReference>
<name>A0A972VZ52_9GAMM</name>
<dbReference type="PANTHER" id="PTHR35936:SF19">
    <property type="entry name" value="AMINO-ACID-BINDING PROTEIN YXEM-RELATED"/>
    <property type="match status" value="1"/>
</dbReference>
<dbReference type="SUPFAM" id="SSF53850">
    <property type="entry name" value="Periplasmic binding protein-like II"/>
    <property type="match status" value="1"/>
</dbReference>
<sequence>MAILIRLFPVYCSLCCLILAPLAQAAALNDERGASRIERLFDLIESRLAIMDQVAAYKYINKLAIEDPLRENQVLDAASDAALAYGLTPDSTRFFFALQIEAAKEIQRYWFEEWSGNRPVPSNVESLNEVLRPRLIDLGDAIIETINETYPITDKSLAVQFVRSVNVEGLSDATKYALFRALFEVEKFPNKLDQILATGVLRVATTGDYAPFSATENNQPVGIDITLAQDLANSLGVEVQWVTTSWPTLMTDLQAGTFDIAMSGISRSLSRQQLGFFSQPYHTGGKTPIVRCAQVEDYSSLDKINQPGVRVIVNPGGTNEIFVTESVDQATVISHEDNRSIFAEILAGRADVMITDAIEVRLQTLRQPGLCASMPDQTLTYQEKAYLLPRDLVWKEYVDTWLSLRMHEGTVDRAFQQNLR</sequence>
<feature type="signal peptide" evidence="4">
    <location>
        <begin position="1"/>
        <end position="25"/>
    </location>
</feature>
<dbReference type="Pfam" id="PF01817">
    <property type="entry name" value="CM_2"/>
    <property type="match status" value="1"/>
</dbReference>
<gene>
    <name evidence="6" type="primary">aroQ</name>
    <name evidence="6" type="ORF">HQ497_06455</name>
</gene>
<comment type="similarity">
    <text evidence="1">Belongs to the bacterial solute-binding protein 3 family.</text>
</comment>
<evidence type="ECO:0000256" key="4">
    <source>
        <dbReference type="SAM" id="SignalP"/>
    </source>
</evidence>
<dbReference type="InterPro" id="IPR002701">
    <property type="entry name" value="CM_II_prokaryot"/>
</dbReference>
<accession>A0A972VZ52</accession>